<name>A0A1R3FYJ1_COCAP</name>
<proteinExistence type="predicted"/>
<dbReference type="Proteomes" id="UP000188268">
    <property type="component" value="Unassembled WGS sequence"/>
</dbReference>
<accession>A0A1R3FYJ1</accession>
<dbReference type="AlphaFoldDB" id="A0A1R3FYJ1"/>
<dbReference type="EMBL" id="AWWV01016027">
    <property type="protein sequence ID" value="OMO50830.1"/>
    <property type="molecule type" value="Genomic_DNA"/>
</dbReference>
<sequence length="43" mass="4695">MSIVSTDKHPPAVSEQCKIARTEDATPCVIDRARRSARAGRTL</sequence>
<protein>
    <submittedName>
        <fullName evidence="1">Uncharacterized protein</fullName>
    </submittedName>
</protein>
<reference evidence="1 2" key="1">
    <citation type="submission" date="2013-09" db="EMBL/GenBank/DDBJ databases">
        <title>Corchorus capsularis genome sequencing.</title>
        <authorList>
            <person name="Alam M."/>
            <person name="Haque M.S."/>
            <person name="Islam M.S."/>
            <person name="Emdad E.M."/>
            <person name="Islam M.M."/>
            <person name="Ahmed B."/>
            <person name="Halim A."/>
            <person name="Hossen Q.M.M."/>
            <person name="Hossain M.Z."/>
            <person name="Ahmed R."/>
            <person name="Khan M.M."/>
            <person name="Islam R."/>
            <person name="Rashid M.M."/>
            <person name="Khan S.A."/>
            <person name="Rahman M.S."/>
            <person name="Alam M."/>
        </authorList>
    </citation>
    <scope>NUCLEOTIDE SEQUENCE [LARGE SCALE GENOMIC DNA]</scope>
    <source>
        <strain evidence="2">cv. CVL-1</strain>
        <tissue evidence="1">Whole seedling</tissue>
    </source>
</reference>
<gene>
    <name evidence="1" type="ORF">CCACVL1_30225</name>
</gene>
<organism evidence="1 2">
    <name type="scientific">Corchorus capsularis</name>
    <name type="common">Jute</name>
    <dbReference type="NCBI Taxonomy" id="210143"/>
    <lineage>
        <taxon>Eukaryota</taxon>
        <taxon>Viridiplantae</taxon>
        <taxon>Streptophyta</taxon>
        <taxon>Embryophyta</taxon>
        <taxon>Tracheophyta</taxon>
        <taxon>Spermatophyta</taxon>
        <taxon>Magnoliopsida</taxon>
        <taxon>eudicotyledons</taxon>
        <taxon>Gunneridae</taxon>
        <taxon>Pentapetalae</taxon>
        <taxon>rosids</taxon>
        <taxon>malvids</taxon>
        <taxon>Malvales</taxon>
        <taxon>Malvaceae</taxon>
        <taxon>Grewioideae</taxon>
        <taxon>Apeibeae</taxon>
        <taxon>Corchorus</taxon>
    </lineage>
</organism>
<evidence type="ECO:0000313" key="2">
    <source>
        <dbReference type="Proteomes" id="UP000188268"/>
    </source>
</evidence>
<keyword evidence="2" id="KW-1185">Reference proteome</keyword>
<evidence type="ECO:0000313" key="1">
    <source>
        <dbReference type="EMBL" id="OMO50830.1"/>
    </source>
</evidence>
<comment type="caution">
    <text evidence="1">The sequence shown here is derived from an EMBL/GenBank/DDBJ whole genome shotgun (WGS) entry which is preliminary data.</text>
</comment>
<dbReference type="Gramene" id="OMO50830">
    <property type="protein sequence ID" value="OMO50830"/>
    <property type="gene ID" value="CCACVL1_30225"/>
</dbReference>